<dbReference type="InterPro" id="IPR011032">
    <property type="entry name" value="GroES-like_sf"/>
</dbReference>
<protein>
    <submittedName>
        <fullName evidence="3">NADPH:quinone reductase-like Zn-dependent oxidoreductase</fullName>
    </submittedName>
</protein>
<dbReference type="EMBL" id="JACHVS010000002">
    <property type="protein sequence ID" value="MBB2997342.1"/>
    <property type="molecule type" value="Genomic_DNA"/>
</dbReference>
<gene>
    <name evidence="3" type="ORF">E9229_003589</name>
</gene>
<dbReference type="InterPro" id="IPR020843">
    <property type="entry name" value="ER"/>
</dbReference>
<dbReference type="Gene3D" id="3.90.180.10">
    <property type="entry name" value="Medium-chain alcohol dehydrogenases, catalytic domain"/>
    <property type="match status" value="1"/>
</dbReference>
<dbReference type="GO" id="GO:0016491">
    <property type="term" value="F:oxidoreductase activity"/>
    <property type="evidence" value="ECO:0007669"/>
    <property type="project" value="InterPro"/>
</dbReference>
<dbReference type="PANTHER" id="PTHR44154">
    <property type="entry name" value="QUINONE OXIDOREDUCTASE"/>
    <property type="match status" value="1"/>
</dbReference>
<keyword evidence="1" id="KW-0521">NADP</keyword>
<comment type="caution">
    <text evidence="3">The sequence shown here is derived from an EMBL/GenBank/DDBJ whole genome shotgun (WGS) entry which is preliminary data.</text>
</comment>
<keyword evidence="4" id="KW-1185">Reference proteome</keyword>
<proteinExistence type="predicted"/>
<dbReference type="InterPro" id="IPR036291">
    <property type="entry name" value="NAD(P)-bd_dom_sf"/>
</dbReference>
<evidence type="ECO:0000313" key="3">
    <source>
        <dbReference type="EMBL" id="MBB2997342.1"/>
    </source>
</evidence>
<dbReference type="Proteomes" id="UP000523000">
    <property type="component" value="Unassembled WGS sequence"/>
</dbReference>
<dbReference type="AlphaFoldDB" id="A0A839QVL4"/>
<dbReference type="Gene3D" id="3.40.50.720">
    <property type="entry name" value="NAD(P)-binding Rossmann-like Domain"/>
    <property type="match status" value="1"/>
</dbReference>
<dbReference type="InterPro" id="IPR013149">
    <property type="entry name" value="ADH-like_C"/>
</dbReference>
<dbReference type="SMART" id="SM00829">
    <property type="entry name" value="PKS_ER"/>
    <property type="match status" value="1"/>
</dbReference>
<dbReference type="PANTHER" id="PTHR44154:SF1">
    <property type="entry name" value="QUINONE OXIDOREDUCTASE"/>
    <property type="match status" value="1"/>
</dbReference>
<accession>A0A839QVL4</accession>
<dbReference type="Pfam" id="PF00107">
    <property type="entry name" value="ADH_zinc_N"/>
    <property type="match status" value="1"/>
</dbReference>
<evidence type="ECO:0000313" key="4">
    <source>
        <dbReference type="Proteomes" id="UP000523000"/>
    </source>
</evidence>
<dbReference type="InterPro" id="IPR013154">
    <property type="entry name" value="ADH-like_N"/>
</dbReference>
<sequence length="339" mass="35095">MTNRSARNPAFMRAAFIRTLGGPDAIEYGHLPVPAPGPEDVLLRMEAVAVNHVDLLIRSGAYATQLEFPFIVGRDVVGTVQAVGSDVRSLAPGDRAWSNSLGHAGRQGSFSEFVLAAAERVYRLPAGVTAEKAVAVLHGGATAYLGLVREACLIAGETVVILGAGGAVGSAAVQIAVSLGARVLAVAAGADLGWVTGLGAQSVLDYREPQLHRRLEELTDGGAEVAWDCSGSMKVNHLATLLGVGGRIIHTAGIHARQDIDTGALYVRDISLHGFAISNASVADLDAAATLLNALFAGRGIEARLGMILPLSAAARSHQLLEQGTRHGIGGKIVLIPTH</sequence>
<dbReference type="InterPro" id="IPR051603">
    <property type="entry name" value="Zinc-ADH_QOR/CCCR"/>
</dbReference>
<evidence type="ECO:0000259" key="2">
    <source>
        <dbReference type="SMART" id="SM00829"/>
    </source>
</evidence>
<dbReference type="SUPFAM" id="SSF50129">
    <property type="entry name" value="GroES-like"/>
    <property type="match status" value="1"/>
</dbReference>
<evidence type="ECO:0000256" key="1">
    <source>
        <dbReference type="ARBA" id="ARBA00022857"/>
    </source>
</evidence>
<dbReference type="RefSeq" id="WP_221184692.1">
    <property type="nucleotide sequence ID" value="NZ_BAABGK010000018.1"/>
</dbReference>
<dbReference type="CDD" id="cd08253">
    <property type="entry name" value="zeta_crystallin"/>
    <property type="match status" value="1"/>
</dbReference>
<reference evidence="3 4" key="1">
    <citation type="submission" date="2020-08" db="EMBL/GenBank/DDBJ databases">
        <title>Sequencing the genomes of 1000 actinobacteria strains.</title>
        <authorList>
            <person name="Klenk H.-P."/>
        </authorList>
    </citation>
    <scope>NUCLEOTIDE SEQUENCE [LARGE SCALE GENOMIC DNA]</scope>
    <source>
        <strain evidence="3 4">DSM 22826</strain>
    </source>
</reference>
<name>A0A839QVL4_9MICC</name>
<feature type="domain" description="Enoyl reductase (ER)" evidence="2">
    <location>
        <begin position="21"/>
        <end position="335"/>
    </location>
</feature>
<dbReference type="SUPFAM" id="SSF51735">
    <property type="entry name" value="NAD(P)-binding Rossmann-fold domains"/>
    <property type="match status" value="1"/>
</dbReference>
<organism evidence="3 4">
    <name type="scientific">Paeniglutamicibacter cryotolerans</name>
    <dbReference type="NCBI Taxonomy" id="670079"/>
    <lineage>
        <taxon>Bacteria</taxon>
        <taxon>Bacillati</taxon>
        <taxon>Actinomycetota</taxon>
        <taxon>Actinomycetes</taxon>
        <taxon>Micrococcales</taxon>
        <taxon>Micrococcaceae</taxon>
        <taxon>Paeniglutamicibacter</taxon>
    </lineage>
</organism>
<dbReference type="Pfam" id="PF08240">
    <property type="entry name" value="ADH_N"/>
    <property type="match status" value="1"/>
</dbReference>